<feature type="domain" description="DUF402" evidence="2">
    <location>
        <begin position="40"/>
        <end position="159"/>
    </location>
</feature>
<organism evidence="3 4">
    <name type="scientific">Paenibacillus swuensis</name>
    <dbReference type="NCBI Taxonomy" id="1178515"/>
    <lineage>
        <taxon>Bacteria</taxon>
        <taxon>Bacillati</taxon>
        <taxon>Bacillota</taxon>
        <taxon>Bacilli</taxon>
        <taxon>Bacillales</taxon>
        <taxon>Paenibacillaceae</taxon>
        <taxon>Paenibacillus</taxon>
    </lineage>
</organism>
<sequence>MGTYSSSVIKSFKHDGHLHRMWLENWLVPEVMLHKDHASESMLVLINSQTKIQEADGKQWVSRIPAVSFFIPGQWFNVVALIEDQGVRYYCNVASPPYKNGNVITYIDYDLDVIRHSNGDIQVVDQDEYDTHRLKLHYSEVVEHKVQEGLKQLLERVNNRIPPFQDDIVQHYYNTWKLSGGEA</sequence>
<gene>
    <name evidence="3" type="ORF">SY83_02800</name>
</gene>
<dbReference type="EMBL" id="CP011388">
    <property type="protein sequence ID" value="ANE45429.1"/>
    <property type="molecule type" value="Genomic_DNA"/>
</dbReference>
<dbReference type="Gene3D" id="2.40.380.10">
    <property type="entry name" value="FomD-like"/>
    <property type="match status" value="1"/>
</dbReference>
<dbReference type="RefSeq" id="WP_068604061.1">
    <property type="nucleotide sequence ID" value="NZ_CP011388.1"/>
</dbReference>
<dbReference type="PANTHER" id="PTHR39159">
    <property type="match status" value="1"/>
</dbReference>
<name>A0A172TEF0_9BACL</name>
<protein>
    <recommendedName>
        <fullName evidence="2">DUF402 domain-containing protein</fullName>
    </recommendedName>
</protein>
<reference evidence="3 4" key="1">
    <citation type="submission" date="2015-01" db="EMBL/GenBank/DDBJ databases">
        <title>Paenibacillus swuensis/DY6/whole genome sequencing.</title>
        <authorList>
            <person name="Kim M.K."/>
            <person name="Srinivasan S."/>
            <person name="Lee J.-J."/>
        </authorList>
    </citation>
    <scope>NUCLEOTIDE SEQUENCE [LARGE SCALE GENOMIC DNA]</scope>
    <source>
        <strain evidence="3 4">DY6</strain>
    </source>
</reference>
<evidence type="ECO:0000313" key="4">
    <source>
        <dbReference type="Proteomes" id="UP000076927"/>
    </source>
</evidence>
<dbReference type="KEGG" id="pswu:SY83_02800"/>
<evidence type="ECO:0000256" key="1">
    <source>
        <dbReference type="ARBA" id="ARBA00022801"/>
    </source>
</evidence>
<accession>A0A172TEF0</accession>
<dbReference type="PANTHER" id="PTHR39159:SF1">
    <property type="entry name" value="UPF0374 PROTEIN YGAC"/>
    <property type="match status" value="1"/>
</dbReference>
<dbReference type="STRING" id="1178515.SY83_02800"/>
<dbReference type="AlphaFoldDB" id="A0A172TEF0"/>
<evidence type="ECO:0000313" key="3">
    <source>
        <dbReference type="EMBL" id="ANE45429.1"/>
    </source>
</evidence>
<keyword evidence="1" id="KW-0378">Hydrolase</keyword>
<proteinExistence type="predicted"/>
<dbReference type="InterPro" id="IPR007295">
    <property type="entry name" value="DUF402"/>
</dbReference>
<dbReference type="InterPro" id="IPR035930">
    <property type="entry name" value="FomD-like_sf"/>
</dbReference>
<dbReference type="GO" id="GO:0016787">
    <property type="term" value="F:hydrolase activity"/>
    <property type="evidence" value="ECO:0007669"/>
    <property type="project" value="UniProtKB-KW"/>
</dbReference>
<dbReference type="Proteomes" id="UP000076927">
    <property type="component" value="Chromosome"/>
</dbReference>
<evidence type="ECO:0000259" key="2">
    <source>
        <dbReference type="Pfam" id="PF04167"/>
    </source>
</evidence>
<dbReference type="PATRIC" id="fig|1178515.4.peg.544"/>
<dbReference type="OrthoDB" id="1645325at2"/>
<dbReference type="SUPFAM" id="SSF159234">
    <property type="entry name" value="FomD-like"/>
    <property type="match status" value="1"/>
</dbReference>
<dbReference type="Pfam" id="PF04167">
    <property type="entry name" value="DUF402"/>
    <property type="match status" value="1"/>
</dbReference>
<dbReference type="InterPro" id="IPR050212">
    <property type="entry name" value="Ntdp-like"/>
</dbReference>
<keyword evidence="4" id="KW-1185">Reference proteome</keyword>